<gene>
    <name evidence="3" type="ORF">GEV33_012566</name>
</gene>
<reference evidence="3" key="2">
    <citation type="submission" date="2021-08" db="EMBL/GenBank/DDBJ databases">
        <authorList>
            <person name="Eriksson T."/>
        </authorList>
    </citation>
    <scope>NUCLEOTIDE SEQUENCE</scope>
    <source>
        <strain evidence="3">Stoneville</strain>
        <tissue evidence="3">Whole head</tissue>
    </source>
</reference>
<feature type="region of interest" description="Disordered" evidence="1">
    <location>
        <begin position="287"/>
        <end position="318"/>
    </location>
</feature>
<accession>A0A8J6H8V7</accession>
<dbReference type="Gene3D" id="3.30.420.10">
    <property type="entry name" value="Ribonuclease H-like superfamily/Ribonuclease H"/>
    <property type="match status" value="1"/>
</dbReference>
<dbReference type="SUPFAM" id="SSF53822">
    <property type="entry name" value="Periplasmic binding protein-like I"/>
    <property type="match status" value="1"/>
</dbReference>
<reference evidence="3" key="1">
    <citation type="journal article" date="2020" name="J Insects Food Feed">
        <title>The yellow mealworm (Tenebrio molitor) genome: a resource for the emerging insects as food and feed industry.</title>
        <authorList>
            <person name="Eriksson T."/>
            <person name="Andere A."/>
            <person name="Kelstrup H."/>
            <person name="Emery V."/>
            <person name="Picard C."/>
        </authorList>
    </citation>
    <scope>NUCLEOTIDE SEQUENCE</scope>
    <source>
        <strain evidence="3">Stoneville</strain>
        <tissue evidence="3">Whole head</tissue>
    </source>
</reference>
<organism evidence="3 4">
    <name type="scientific">Tenebrio molitor</name>
    <name type="common">Yellow mealworm beetle</name>
    <dbReference type="NCBI Taxonomy" id="7067"/>
    <lineage>
        <taxon>Eukaryota</taxon>
        <taxon>Metazoa</taxon>
        <taxon>Ecdysozoa</taxon>
        <taxon>Arthropoda</taxon>
        <taxon>Hexapoda</taxon>
        <taxon>Insecta</taxon>
        <taxon>Pterygota</taxon>
        <taxon>Neoptera</taxon>
        <taxon>Endopterygota</taxon>
        <taxon>Coleoptera</taxon>
        <taxon>Polyphaga</taxon>
        <taxon>Cucujiformia</taxon>
        <taxon>Tenebrionidae</taxon>
        <taxon>Tenebrio</taxon>
    </lineage>
</organism>
<comment type="caution">
    <text evidence="3">The sequence shown here is derived from an EMBL/GenBank/DDBJ whole genome shotgun (WGS) entry which is preliminary data.</text>
</comment>
<evidence type="ECO:0000256" key="1">
    <source>
        <dbReference type="SAM" id="MobiDB-lite"/>
    </source>
</evidence>
<feature type="transmembrane region" description="Helical" evidence="2">
    <location>
        <begin position="44"/>
        <end position="64"/>
    </location>
</feature>
<keyword evidence="2" id="KW-1133">Transmembrane helix</keyword>
<dbReference type="InterPro" id="IPR028082">
    <property type="entry name" value="Peripla_BP_I"/>
</dbReference>
<evidence type="ECO:0000256" key="2">
    <source>
        <dbReference type="SAM" id="Phobius"/>
    </source>
</evidence>
<evidence type="ECO:0000313" key="3">
    <source>
        <dbReference type="EMBL" id="KAH0810225.1"/>
    </source>
</evidence>
<dbReference type="PANTHER" id="PTHR47326">
    <property type="entry name" value="TRANSPOSABLE ELEMENT TC3 TRANSPOSASE-LIKE PROTEIN"/>
    <property type="match status" value="1"/>
</dbReference>
<evidence type="ECO:0000313" key="4">
    <source>
        <dbReference type="Proteomes" id="UP000719412"/>
    </source>
</evidence>
<feature type="region of interest" description="Disordered" evidence="1">
    <location>
        <begin position="503"/>
        <end position="532"/>
    </location>
</feature>
<sequence length="1347" mass="150341">MLIHTSCHGYCFLMSRHFAGKVVPIITTFISGQRKIQENYFPKVFNIGFLLICGLGYWAIVWQIEPFEFPARLTWARYAQFIGTELPDLLEIVPLAYPINDWFPHDGAPPHFSRNVREFLDNQYPQRWIGQGGPHHWPARSPDLNLNHLKSIIYRLPINSEADLRVRIQEAFVSVTEEMITNATTRSIKRSIEMGISAEAPPAAPPLESLLLKTTPDCLAHSPRTSQCSEFASLISDFVDFNRSGIQACPSRVFYGASLNVGIVLLLTKLCEECNFGRYRCPAGGVRGRPDAGVGSRGPRRRRASAPRAAPHRAPAARPAAHLCPNTARVTVGWVPSIRPRGMRTAAVRQGPVVYSVPRESSVPWPEFCNPINVGRDGPLQIVQTAKSGRYLVNIPRGRSRRGADLWRCRAGDGPGLADAERDMRRRFPEVFKVRGGSPVCLEFTLQVSWVWCDKSCDERDLHFFTRLDSNRGILAVSGRDHAEISIFDAATFAASSTRSATSANVSPYRKQKRPNPPFPTTRRKSHQQRQKPFADRYCRERLWSETEFALIHSTAAALLDDGLSNICRRSPPLPKIGDHALIEESRGAMFLLLISAKGSAGIAADLSGEGVKITETWHEEYSLDVKEERIYFYRGKLSDTAEYSGPVHMGSSTDTKWKKLRGNAFSWGSLYPVEGVVNNMFVSVSDDGAEAKETPPENMIPFKWSKPKFNKVKFKRKLKNPSLNHVENSNPDHRFGHDNAPLFRQASSQRPLAQRLLTGMTVKMVLNSRLDDSFYKVILLQFALLLVHVSGYENDKKMVNDFPSFRPGRLYFAIAASPSGQTYSKAFNKTLMNITQSYLTTKSHKDTFNFTVETLVIELPENGSFSAALLRTLCDQFEGKHVVAVLVVGDSPAAFTVSLTAKHSGIPVLWARGHSGFLPGFRSLAVSFLIRCFVVFQESSPLEVQLAPTGRELVQALRGLLLQAHWHTFTLLVDPASATALRRPELWTTLTAQPLHPTLITLSSPLRAQSLFREISFCGRPMSAEKSIDRPRAGPLAVGQVHLPPPKNSPPLIRSPVCYSSGPRFRIDESVNSVGADLKRAGTAGRNDPVRNRVVPNLSLAGERVAPETLIYNGVFPFRRKLADISRSTRGVVVLLSDRPAAVRILEDAKRLNMMDGHFVWLWVDTAANISISDDAAAAAADKDKPPNEDRYKRSVVKSDISDMHVNYLLKNDQFLLFNRNYGVESSKFKDRNDRSQRLFSVVDGEFKGELPAGLLSLKPLPVRVDRHLVKGAVRLLIATLKLVLHRSPLWMLQSIAKGQLTTSCWKPLGAREYNFSNNFGRRASKRAIPNKGRHADPGLIRCAFS</sequence>
<proteinExistence type="predicted"/>
<keyword evidence="2" id="KW-0472">Membrane</keyword>
<dbReference type="PANTHER" id="PTHR47326:SF1">
    <property type="entry name" value="HTH PSQ-TYPE DOMAIN-CONTAINING PROTEIN"/>
    <property type="match status" value="1"/>
</dbReference>
<name>A0A8J6H8V7_TENMO</name>
<protein>
    <submittedName>
        <fullName evidence="3">Uncharacterized protein</fullName>
    </submittedName>
</protein>
<keyword evidence="4" id="KW-1185">Reference proteome</keyword>
<keyword evidence="2" id="KW-0812">Transmembrane</keyword>
<dbReference type="Gene3D" id="3.40.50.2300">
    <property type="match status" value="1"/>
</dbReference>
<dbReference type="InterPro" id="IPR036397">
    <property type="entry name" value="RNaseH_sf"/>
</dbReference>
<dbReference type="Proteomes" id="UP000719412">
    <property type="component" value="Unassembled WGS sequence"/>
</dbReference>
<dbReference type="EMBL" id="JABDTM020027634">
    <property type="protein sequence ID" value="KAH0810225.1"/>
    <property type="molecule type" value="Genomic_DNA"/>
</dbReference>
<feature type="compositionally biased region" description="Low complexity" evidence="1">
    <location>
        <begin position="306"/>
        <end position="318"/>
    </location>
</feature>
<dbReference type="GO" id="GO:0003676">
    <property type="term" value="F:nucleic acid binding"/>
    <property type="evidence" value="ECO:0007669"/>
    <property type="project" value="InterPro"/>
</dbReference>